<evidence type="ECO:0000313" key="2">
    <source>
        <dbReference type="EMBL" id="TKC41840.1"/>
    </source>
</evidence>
<proteinExistence type="predicted"/>
<organism evidence="2 3">
    <name type="scientific">Monodon monoceros</name>
    <name type="common">Narwhal</name>
    <name type="synonym">Ceratodon monodon</name>
    <dbReference type="NCBI Taxonomy" id="40151"/>
    <lineage>
        <taxon>Eukaryota</taxon>
        <taxon>Metazoa</taxon>
        <taxon>Chordata</taxon>
        <taxon>Craniata</taxon>
        <taxon>Vertebrata</taxon>
        <taxon>Euteleostomi</taxon>
        <taxon>Mammalia</taxon>
        <taxon>Eutheria</taxon>
        <taxon>Laurasiatheria</taxon>
        <taxon>Artiodactyla</taxon>
        <taxon>Whippomorpha</taxon>
        <taxon>Cetacea</taxon>
        <taxon>Odontoceti</taxon>
        <taxon>Monodontidae</taxon>
        <taxon>Monodon</taxon>
    </lineage>
</organism>
<keyword evidence="1" id="KW-1133">Transmembrane helix</keyword>
<gene>
    <name evidence="2" type="ORF">EI555_009833</name>
</gene>
<dbReference type="Gene3D" id="1.10.287.210">
    <property type="match status" value="1"/>
</dbReference>
<sequence>SRESTTYPRFGNWKGGTLPLPFTKYNVTASHEEEPLPPYKTHLPEVGIRGGPLSPSCTCSTIPNLTWQSQLLQENRSQTWLCAPRGHLIICGHPKGRLRGPIYRATGLLLAGIGAAIGLVVPQGGFAYHKATLCFKGGVCTIISKTCCTYIDATGQMEEDIQKVYKQAQWLYIFGKGNPSAKSTGTAVRGVLHTPGSYPYLDL</sequence>
<comment type="caution">
    <text evidence="2">The sequence shown here is derived from an EMBL/GenBank/DDBJ whole genome shotgun (WGS) entry which is preliminary data.</text>
</comment>
<protein>
    <submittedName>
        <fullName evidence="2">Uncharacterized protein</fullName>
    </submittedName>
</protein>
<dbReference type="PANTHER" id="PTHR10424">
    <property type="entry name" value="VIRAL ENVELOPE PROTEIN"/>
    <property type="match status" value="1"/>
</dbReference>
<dbReference type="AlphaFoldDB" id="A0A4V5P8D5"/>
<dbReference type="Proteomes" id="UP000308365">
    <property type="component" value="Unassembled WGS sequence"/>
</dbReference>
<reference evidence="3" key="1">
    <citation type="journal article" date="2019" name="IScience">
        <title>Narwhal Genome Reveals Long-Term Low Genetic Diversity despite Current Large Abundance Size.</title>
        <authorList>
            <person name="Westbury M.V."/>
            <person name="Petersen B."/>
            <person name="Garde E."/>
            <person name="Heide-Jorgensen M.P."/>
            <person name="Lorenzen E.D."/>
        </authorList>
    </citation>
    <scope>NUCLEOTIDE SEQUENCE [LARGE SCALE GENOMIC DNA]</scope>
</reference>
<accession>A0A4V5P8D5</accession>
<dbReference type="PANTHER" id="PTHR10424:SF74">
    <property type="entry name" value="ENDOGENOUS RETROVIRUS GROUP V MEMBER 2 ENV POLYPROTEIN"/>
    <property type="match status" value="1"/>
</dbReference>
<evidence type="ECO:0000256" key="1">
    <source>
        <dbReference type="SAM" id="Phobius"/>
    </source>
</evidence>
<keyword evidence="1" id="KW-0472">Membrane</keyword>
<name>A0A4V5P8D5_MONMO</name>
<keyword evidence="1" id="KW-0812">Transmembrane</keyword>
<dbReference type="SUPFAM" id="SSF58069">
    <property type="entry name" value="Virus ectodomain"/>
    <property type="match status" value="1"/>
</dbReference>
<dbReference type="InterPro" id="IPR018154">
    <property type="entry name" value="TLV/ENV_coat_polyprotein"/>
</dbReference>
<feature type="non-terminal residue" evidence="2">
    <location>
        <position position="1"/>
    </location>
</feature>
<dbReference type="EMBL" id="RWIC01000602">
    <property type="protein sequence ID" value="TKC41840.1"/>
    <property type="molecule type" value="Genomic_DNA"/>
</dbReference>
<feature type="transmembrane region" description="Helical" evidence="1">
    <location>
        <begin position="102"/>
        <end position="121"/>
    </location>
</feature>
<evidence type="ECO:0000313" key="3">
    <source>
        <dbReference type="Proteomes" id="UP000308365"/>
    </source>
</evidence>